<dbReference type="Pfam" id="PF05962">
    <property type="entry name" value="HutD"/>
    <property type="match status" value="1"/>
</dbReference>
<evidence type="ECO:0000313" key="2">
    <source>
        <dbReference type="Proteomes" id="UP001626593"/>
    </source>
</evidence>
<dbReference type="PANTHER" id="PTHR37943">
    <property type="entry name" value="PROTEIN VES"/>
    <property type="match status" value="1"/>
</dbReference>
<proteinExistence type="predicted"/>
<name>A0ABZ1AGW6_AROEV</name>
<dbReference type="RefSeq" id="WP_407277614.1">
    <property type="nucleotide sequence ID" value="NZ_CP141259.1"/>
</dbReference>
<dbReference type="SUPFAM" id="SSF51182">
    <property type="entry name" value="RmlC-like cupins"/>
    <property type="match status" value="1"/>
</dbReference>
<dbReference type="InterPro" id="IPR011051">
    <property type="entry name" value="RmlC_Cupin_sf"/>
</dbReference>
<dbReference type="EMBL" id="CP141259">
    <property type="protein sequence ID" value="WRL44164.1"/>
    <property type="molecule type" value="Genomic_DNA"/>
</dbReference>
<dbReference type="Gene3D" id="2.60.120.10">
    <property type="entry name" value="Jelly Rolls"/>
    <property type="match status" value="1"/>
</dbReference>
<sequence>MDLANVLRFELSAVSTEPWRNGRGITRVLASGSFSRNLEQWDYRLSLADISASGPFSTFKGIERSSLLLEGSSLLLTDGEERQLRAGPMEVIRYNGEWPLNAVIGSSPTRCLNVMTRKGIASGMLKVLDGMNAVPAADLVMLLSLHDGCEVKTAESSAPQKLNKYEGILLRDVASVVIPAKPGAAHAAVLATISQLKT</sequence>
<dbReference type="PANTHER" id="PTHR37943:SF1">
    <property type="entry name" value="PROTEIN VES"/>
    <property type="match status" value="1"/>
</dbReference>
<dbReference type="InterPro" id="IPR014710">
    <property type="entry name" value="RmlC-like_jellyroll"/>
</dbReference>
<dbReference type="Proteomes" id="UP001626593">
    <property type="component" value="Chromosome"/>
</dbReference>
<protein>
    <submittedName>
        <fullName evidence="1">HutD family protein</fullName>
    </submittedName>
</protein>
<accession>A0ABZ1AGW6</accession>
<organism evidence="1 2">
    <name type="scientific">Aromatoleum evansii</name>
    <name type="common">Azoarcus evansii</name>
    <dbReference type="NCBI Taxonomy" id="59406"/>
    <lineage>
        <taxon>Bacteria</taxon>
        <taxon>Pseudomonadati</taxon>
        <taxon>Pseudomonadota</taxon>
        <taxon>Betaproteobacteria</taxon>
        <taxon>Rhodocyclales</taxon>
        <taxon>Rhodocyclaceae</taxon>
        <taxon>Aromatoleum</taxon>
    </lineage>
</organism>
<dbReference type="InterPro" id="IPR010282">
    <property type="entry name" value="Uncharacterised_HutD/Ves"/>
</dbReference>
<reference evidence="1 2" key="1">
    <citation type="submission" date="2023-12" db="EMBL/GenBank/DDBJ databases">
        <title>A. evansii MAY27, complete genome.</title>
        <authorList>
            <person name="Wang Y."/>
        </authorList>
    </citation>
    <scope>NUCLEOTIDE SEQUENCE [LARGE SCALE GENOMIC DNA]</scope>
    <source>
        <strain evidence="1 2">MAY27</strain>
    </source>
</reference>
<keyword evidence="2" id="KW-1185">Reference proteome</keyword>
<gene>
    <name evidence="1" type="ORF">U5817_13180</name>
</gene>
<evidence type="ECO:0000313" key="1">
    <source>
        <dbReference type="EMBL" id="WRL44164.1"/>
    </source>
</evidence>